<organism evidence="1 2">
    <name type="scientific">Trema orientale</name>
    <name type="common">Charcoal tree</name>
    <name type="synonym">Celtis orientalis</name>
    <dbReference type="NCBI Taxonomy" id="63057"/>
    <lineage>
        <taxon>Eukaryota</taxon>
        <taxon>Viridiplantae</taxon>
        <taxon>Streptophyta</taxon>
        <taxon>Embryophyta</taxon>
        <taxon>Tracheophyta</taxon>
        <taxon>Spermatophyta</taxon>
        <taxon>Magnoliopsida</taxon>
        <taxon>eudicotyledons</taxon>
        <taxon>Gunneridae</taxon>
        <taxon>Pentapetalae</taxon>
        <taxon>rosids</taxon>
        <taxon>fabids</taxon>
        <taxon>Rosales</taxon>
        <taxon>Cannabaceae</taxon>
        <taxon>Trema</taxon>
    </lineage>
</organism>
<gene>
    <name evidence="1" type="ORF">TorRG33x02_070000</name>
</gene>
<dbReference type="EMBL" id="JXTC01000033">
    <property type="protein sequence ID" value="PON97244.1"/>
    <property type="molecule type" value="Genomic_DNA"/>
</dbReference>
<protein>
    <submittedName>
        <fullName evidence="1">Uncharacterized protein</fullName>
    </submittedName>
</protein>
<dbReference type="AlphaFoldDB" id="A0A2P5FHH1"/>
<name>A0A2P5FHH1_TREOI</name>
<feature type="non-terminal residue" evidence="1">
    <location>
        <position position="62"/>
    </location>
</feature>
<comment type="caution">
    <text evidence="1">The sequence shown here is derived from an EMBL/GenBank/DDBJ whole genome shotgun (WGS) entry which is preliminary data.</text>
</comment>
<dbReference type="Proteomes" id="UP000237000">
    <property type="component" value="Unassembled WGS sequence"/>
</dbReference>
<evidence type="ECO:0000313" key="2">
    <source>
        <dbReference type="Proteomes" id="UP000237000"/>
    </source>
</evidence>
<proteinExistence type="predicted"/>
<keyword evidence="2" id="KW-1185">Reference proteome</keyword>
<sequence>MHHKQTTDLEISGGRNWLLQRHRLRWRFLAKSLSSDVCYSHCRHVEPLLAVADVLQVVSRLH</sequence>
<accession>A0A2P5FHH1</accession>
<dbReference type="InParanoid" id="A0A2P5FHH1"/>
<reference evidence="2" key="1">
    <citation type="submission" date="2016-06" db="EMBL/GenBank/DDBJ databases">
        <title>Parallel loss of symbiosis genes in relatives of nitrogen-fixing non-legume Parasponia.</title>
        <authorList>
            <person name="Van Velzen R."/>
            <person name="Holmer R."/>
            <person name="Bu F."/>
            <person name="Rutten L."/>
            <person name="Van Zeijl A."/>
            <person name="Liu W."/>
            <person name="Santuari L."/>
            <person name="Cao Q."/>
            <person name="Sharma T."/>
            <person name="Shen D."/>
            <person name="Roswanjaya Y."/>
            <person name="Wardhani T."/>
            <person name="Kalhor M.S."/>
            <person name="Jansen J."/>
            <person name="Van den Hoogen J."/>
            <person name="Gungor B."/>
            <person name="Hartog M."/>
            <person name="Hontelez J."/>
            <person name="Verver J."/>
            <person name="Yang W.-C."/>
            <person name="Schijlen E."/>
            <person name="Repin R."/>
            <person name="Schilthuizen M."/>
            <person name="Schranz E."/>
            <person name="Heidstra R."/>
            <person name="Miyata K."/>
            <person name="Fedorova E."/>
            <person name="Kohlen W."/>
            <person name="Bisseling T."/>
            <person name="Smit S."/>
            <person name="Geurts R."/>
        </authorList>
    </citation>
    <scope>NUCLEOTIDE SEQUENCE [LARGE SCALE GENOMIC DNA]</scope>
    <source>
        <strain evidence="2">cv. RG33-2</strain>
    </source>
</reference>
<evidence type="ECO:0000313" key="1">
    <source>
        <dbReference type="EMBL" id="PON97244.1"/>
    </source>
</evidence>